<organism evidence="2 3">
    <name type="scientific">Hibiscus sabdariffa</name>
    <name type="common">roselle</name>
    <dbReference type="NCBI Taxonomy" id="183260"/>
    <lineage>
        <taxon>Eukaryota</taxon>
        <taxon>Viridiplantae</taxon>
        <taxon>Streptophyta</taxon>
        <taxon>Embryophyta</taxon>
        <taxon>Tracheophyta</taxon>
        <taxon>Spermatophyta</taxon>
        <taxon>Magnoliopsida</taxon>
        <taxon>eudicotyledons</taxon>
        <taxon>Gunneridae</taxon>
        <taxon>Pentapetalae</taxon>
        <taxon>rosids</taxon>
        <taxon>malvids</taxon>
        <taxon>Malvales</taxon>
        <taxon>Malvaceae</taxon>
        <taxon>Malvoideae</taxon>
        <taxon>Hibiscus</taxon>
    </lineage>
</organism>
<proteinExistence type="predicted"/>
<gene>
    <name evidence="2" type="ORF">V6N12_066152</name>
</gene>
<comment type="caution">
    <text evidence="2">The sequence shown here is derived from an EMBL/GenBank/DDBJ whole genome shotgun (WGS) entry which is preliminary data.</text>
</comment>
<reference evidence="2 3" key="1">
    <citation type="journal article" date="2024" name="G3 (Bethesda)">
        <title>Genome assembly of Hibiscus sabdariffa L. provides insights into metabolisms of medicinal natural products.</title>
        <authorList>
            <person name="Kim T."/>
        </authorList>
    </citation>
    <scope>NUCLEOTIDE SEQUENCE [LARGE SCALE GENOMIC DNA]</scope>
    <source>
        <strain evidence="2">TK-2024</strain>
        <tissue evidence="2">Old leaves</tissue>
    </source>
</reference>
<keyword evidence="1" id="KW-1133">Transmembrane helix</keyword>
<evidence type="ECO:0000313" key="2">
    <source>
        <dbReference type="EMBL" id="KAK8503462.1"/>
    </source>
</evidence>
<keyword evidence="3" id="KW-1185">Reference proteome</keyword>
<feature type="transmembrane region" description="Helical" evidence="1">
    <location>
        <begin position="57"/>
        <end position="90"/>
    </location>
</feature>
<evidence type="ECO:0000313" key="3">
    <source>
        <dbReference type="Proteomes" id="UP001472677"/>
    </source>
</evidence>
<protein>
    <submittedName>
        <fullName evidence="2">Uncharacterized protein</fullName>
    </submittedName>
</protein>
<name>A0ABR2BAQ6_9ROSI</name>
<dbReference type="Proteomes" id="UP001472677">
    <property type="component" value="Unassembled WGS sequence"/>
</dbReference>
<dbReference type="EMBL" id="JBBPBM010000152">
    <property type="protein sequence ID" value="KAK8503462.1"/>
    <property type="molecule type" value="Genomic_DNA"/>
</dbReference>
<keyword evidence="1" id="KW-0812">Transmembrane</keyword>
<keyword evidence="1" id="KW-0472">Membrane</keyword>
<accession>A0ABR2BAQ6</accession>
<feature type="transmembrane region" description="Helical" evidence="1">
    <location>
        <begin position="110"/>
        <end position="128"/>
    </location>
</feature>
<evidence type="ECO:0000256" key="1">
    <source>
        <dbReference type="SAM" id="Phobius"/>
    </source>
</evidence>
<sequence length="287" mass="31776">MKGAPNEKTSKVADEMHIYVATEVLVIVEMYVVSELTVKKSIFRTATIFKDFKASTIIAPIAQTVAGVLLSLLFIDLFCSSHLMVSFVLMTYVPKVSSEPKVRSVEVGRSFGFFSICFSLFLVCGVYYEKVTRLATEVGFMVGSLQSSLCEVKKEIYSTFTKVGAACAHKQKDATAKERLLSKANNKFASMANKVEAMRTSVLRSTETSNTLGAITISVVEASQHSWRDIQIEWRLLPGLRTLALRNAKESYTLRATTISGVETSQHSWKDKYKSSGGFSLLLKLQS</sequence>